<evidence type="ECO:0000256" key="9">
    <source>
        <dbReference type="RuleBase" id="RU366031"/>
    </source>
</evidence>
<dbReference type="CDD" id="cd06578">
    <property type="entry name" value="HemD"/>
    <property type="match status" value="1"/>
</dbReference>
<reference evidence="11 12" key="2">
    <citation type="submission" date="2020-04" db="EMBL/GenBank/DDBJ databases">
        <title>Complete genome sequence of Alteromonas pelagimontana 5.12T.</title>
        <authorList>
            <person name="Sinha R.K."/>
            <person name="Krishnan K.P."/>
            <person name="Kurian J.P."/>
        </authorList>
    </citation>
    <scope>NUCLEOTIDE SEQUENCE [LARGE SCALE GENOMIC DNA]</scope>
    <source>
        <strain evidence="11 12">5.12</strain>
    </source>
</reference>
<comment type="pathway">
    <text evidence="1 9">Porphyrin-containing compound metabolism; protoporphyrin-IX biosynthesis; coproporphyrinogen-III from 5-aminolevulinate: step 3/4.</text>
</comment>
<evidence type="ECO:0000259" key="10">
    <source>
        <dbReference type="Pfam" id="PF02602"/>
    </source>
</evidence>
<evidence type="ECO:0000313" key="11">
    <source>
        <dbReference type="EMBL" id="QJR81138.1"/>
    </source>
</evidence>
<dbReference type="InterPro" id="IPR003754">
    <property type="entry name" value="4pyrrol_synth_uPrphyn_synth"/>
</dbReference>
<name>A0A6M4ME66_9ALTE</name>
<protein>
    <recommendedName>
        <fullName evidence="7 9">Uroporphyrinogen-III synthase</fullName>
        <ecNumber evidence="3 9">4.2.1.75</ecNumber>
    </recommendedName>
</protein>
<dbReference type="EMBL" id="CP052766">
    <property type="protein sequence ID" value="QJR81138.1"/>
    <property type="molecule type" value="Genomic_DNA"/>
</dbReference>
<evidence type="ECO:0000313" key="12">
    <source>
        <dbReference type="Proteomes" id="UP000219285"/>
    </source>
</evidence>
<comment type="function">
    <text evidence="6 9">Catalyzes cyclization of the linear tetrapyrrole, hydroxymethylbilane, to the macrocyclic uroporphyrinogen III.</text>
</comment>
<evidence type="ECO:0000256" key="6">
    <source>
        <dbReference type="ARBA" id="ARBA00037589"/>
    </source>
</evidence>
<dbReference type="Pfam" id="PF02602">
    <property type="entry name" value="HEM4"/>
    <property type="match status" value="1"/>
</dbReference>
<accession>A0A6M4ME66</accession>
<evidence type="ECO:0000256" key="5">
    <source>
        <dbReference type="ARBA" id="ARBA00023244"/>
    </source>
</evidence>
<dbReference type="GO" id="GO:0004852">
    <property type="term" value="F:uroporphyrinogen-III synthase activity"/>
    <property type="evidence" value="ECO:0007669"/>
    <property type="project" value="UniProtKB-UniRule"/>
</dbReference>
<dbReference type="EC" id="4.2.1.75" evidence="3 9"/>
<evidence type="ECO:0000256" key="3">
    <source>
        <dbReference type="ARBA" id="ARBA00013109"/>
    </source>
</evidence>
<dbReference type="Proteomes" id="UP000219285">
    <property type="component" value="Chromosome"/>
</dbReference>
<dbReference type="AlphaFoldDB" id="A0A6M4ME66"/>
<dbReference type="SUPFAM" id="SSF69618">
    <property type="entry name" value="HemD-like"/>
    <property type="match status" value="1"/>
</dbReference>
<keyword evidence="5 9" id="KW-0627">Porphyrin biosynthesis</keyword>
<dbReference type="Gene3D" id="3.40.50.10090">
    <property type="match status" value="2"/>
</dbReference>
<sequence>MYLLTRPRPKAATSQQAFTDAGVRVTTLAPVDIQWLQAGIQQFSNLAQARPLPDCIIFTSTFACEACTETLRTLDPAIAVIAVGDSTARCLQKLGVHARVPEEHTTEGLLALSELKNVKDKSILVIKGEGGRTTLLEHLEKTGAHVNAVTVYQRVVLKKPLETNLWHWRNVKGIIATSGEMAGHLFAHYDNDALRQQPWVTVSERVAQGLRELDITKVAVCHGASDRALIQWVKDNWE</sequence>
<dbReference type="KEGG" id="apel:CA267_010280"/>
<evidence type="ECO:0000256" key="1">
    <source>
        <dbReference type="ARBA" id="ARBA00004772"/>
    </source>
</evidence>
<dbReference type="GO" id="GO:0006780">
    <property type="term" value="P:uroporphyrinogen III biosynthetic process"/>
    <property type="evidence" value="ECO:0007669"/>
    <property type="project" value="UniProtKB-UniRule"/>
</dbReference>
<dbReference type="RefSeq" id="WP_075607568.1">
    <property type="nucleotide sequence ID" value="NZ_CP052766.1"/>
</dbReference>
<comment type="catalytic activity">
    <reaction evidence="8 9">
        <text>hydroxymethylbilane = uroporphyrinogen III + H2O</text>
        <dbReference type="Rhea" id="RHEA:18965"/>
        <dbReference type="ChEBI" id="CHEBI:15377"/>
        <dbReference type="ChEBI" id="CHEBI:57308"/>
        <dbReference type="ChEBI" id="CHEBI:57845"/>
        <dbReference type="EC" id="4.2.1.75"/>
    </reaction>
</comment>
<reference evidence="12" key="1">
    <citation type="submission" date="2014-12" db="EMBL/GenBank/DDBJ databases">
        <title>Complete genome sequence of a multi-drug resistant Klebsiella pneumoniae.</title>
        <authorList>
            <person name="Hua X."/>
            <person name="Chen Q."/>
            <person name="Li X."/>
            <person name="Feng Y."/>
            <person name="Ruan Z."/>
            <person name="Yu Y."/>
        </authorList>
    </citation>
    <scope>NUCLEOTIDE SEQUENCE [LARGE SCALE GENOMIC DNA]</scope>
    <source>
        <strain evidence="12">5.12</strain>
    </source>
</reference>
<dbReference type="UniPathway" id="UPA00251">
    <property type="reaction ID" value="UER00320"/>
</dbReference>
<evidence type="ECO:0000256" key="8">
    <source>
        <dbReference type="ARBA" id="ARBA00048617"/>
    </source>
</evidence>
<comment type="similarity">
    <text evidence="2 9">Belongs to the uroporphyrinogen-III synthase family.</text>
</comment>
<proteinExistence type="inferred from homology"/>
<dbReference type="InterPro" id="IPR036108">
    <property type="entry name" value="4pyrrol_syn_uPrphyn_synt_sf"/>
</dbReference>
<dbReference type="InterPro" id="IPR039793">
    <property type="entry name" value="UROS/Hem4"/>
</dbReference>
<dbReference type="PANTHER" id="PTHR38042:SF1">
    <property type="entry name" value="UROPORPHYRINOGEN-III SYNTHASE, CHLOROPLASTIC"/>
    <property type="match status" value="1"/>
</dbReference>
<keyword evidence="4 9" id="KW-0456">Lyase</keyword>
<dbReference type="PANTHER" id="PTHR38042">
    <property type="entry name" value="UROPORPHYRINOGEN-III SYNTHASE, CHLOROPLASTIC"/>
    <property type="match status" value="1"/>
</dbReference>
<organism evidence="11 12">
    <name type="scientific">Alteromonas pelagimontana</name>
    <dbReference type="NCBI Taxonomy" id="1858656"/>
    <lineage>
        <taxon>Bacteria</taxon>
        <taxon>Pseudomonadati</taxon>
        <taxon>Pseudomonadota</taxon>
        <taxon>Gammaproteobacteria</taxon>
        <taxon>Alteromonadales</taxon>
        <taxon>Alteromonadaceae</taxon>
        <taxon>Alteromonas/Salinimonas group</taxon>
        <taxon>Alteromonas</taxon>
    </lineage>
</organism>
<gene>
    <name evidence="11" type="ORF">CA267_010280</name>
</gene>
<evidence type="ECO:0000256" key="2">
    <source>
        <dbReference type="ARBA" id="ARBA00008133"/>
    </source>
</evidence>
<feature type="domain" description="Tetrapyrrole biosynthesis uroporphyrinogen III synthase" evidence="10">
    <location>
        <begin position="16"/>
        <end position="231"/>
    </location>
</feature>
<evidence type="ECO:0000256" key="7">
    <source>
        <dbReference type="ARBA" id="ARBA00040167"/>
    </source>
</evidence>
<keyword evidence="12" id="KW-1185">Reference proteome</keyword>
<dbReference type="GO" id="GO:0006782">
    <property type="term" value="P:protoporphyrinogen IX biosynthetic process"/>
    <property type="evidence" value="ECO:0007669"/>
    <property type="project" value="UniProtKB-UniRule"/>
</dbReference>
<evidence type="ECO:0000256" key="4">
    <source>
        <dbReference type="ARBA" id="ARBA00023239"/>
    </source>
</evidence>
<dbReference type="OrthoDB" id="9787650at2"/>